<sequence>MDALFKHGHCAAGSNWSAGIATLPPGFDQHYLTLPRAAVVVLVSQLVVSQFFPKTHTVTVEVQH</sequence>
<gene>
    <name evidence="1" type="ORF">JOB18_020335</name>
</gene>
<evidence type="ECO:0000313" key="2">
    <source>
        <dbReference type="Proteomes" id="UP000693946"/>
    </source>
</evidence>
<dbReference type="Proteomes" id="UP000693946">
    <property type="component" value="Linkage Group LG19"/>
</dbReference>
<reference evidence="1 2" key="1">
    <citation type="journal article" date="2021" name="Sci. Rep.">
        <title>Chromosome anchoring in Senegalese sole (Solea senegalensis) reveals sex-associated markers and genome rearrangements in flatfish.</title>
        <authorList>
            <person name="Guerrero-Cozar I."/>
            <person name="Gomez-Garrido J."/>
            <person name="Berbel C."/>
            <person name="Martinez-Blanch J.F."/>
            <person name="Alioto T."/>
            <person name="Claros M.G."/>
            <person name="Gagnaire P.A."/>
            <person name="Manchado M."/>
        </authorList>
    </citation>
    <scope>NUCLEOTIDE SEQUENCE [LARGE SCALE GENOMIC DNA]</scope>
    <source>
        <strain evidence="1">Sse05_10M</strain>
    </source>
</reference>
<proteinExistence type="predicted"/>
<dbReference type="EMBL" id="JAGKHQ010000011">
    <property type="protein sequence ID" value="KAG7504976.1"/>
    <property type="molecule type" value="Genomic_DNA"/>
</dbReference>
<accession>A0AAV6RLQ0</accession>
<organism evidence="1 2">
    <name type="scientific">Solea senegalensis</name>
    <name type="common">Senegalese sole</name>
    <dbReference type="NCBI Taxonomy" id="28829"/>
    <lineage>
        <taxon>Eukaryota</taxon>
        <taxon>Metazoa</taxon>
        <taxon>Chordata</taxon>
        <taxon>Craniata</taxon>
        <taxon>Vertebrata</taxon>
        <taxon>Euteleostomi</taxon>
        <taxon>Actinopterygii</taxon>
        <taxon>Neopterygii</taxon>
        <taxon>Teleostei</taxon>
        <taxon>Neoteleostei</taxon>
        <taxon>Acanthomorphata</taxon>
        <taxon>Carangaria</taxon>
        <taxon>Pleuronectiformes</taxon>
        <taxon>Pleuronectoidei</taxon>
        <taxon>Soleidae</taxon>
        <taxon>Solea</taxon>
    </lineage>
</organism>
<comment type="caution">
    <text evidence="1">The sequence shown here is derived from an EMBL/GenBank/DDBJ whole genome shotgun (WGS) entry which is preliminary data.</text>
</comment>
<protein>
    <submittedName>
        <fullName evidence="1">Uncharacterized protein</fullName>
    </submittedName>
</protein>
<evidence type="ECO:0000313" key="1">
    <source>
        <dbReference type="EMBL" id="KAG7504976.1"/>
    </source>
</evidence>
<name>A0AAV6RLQ0_SOLSE</name>
<dbReference type="AlphaFoldDB" id="A0AAV6RLQ0"/>
<keyword evidence="2" id="KW-1185">Reference proteome</keyword>